<protein>
    <recommendedName>
        <fullName evidence="3">DDE Tnp4 domain-containing protein</fullName>
    </recommendedName>
</protein>
<dbReference type="STRING" id="1344416.A0A139AZL1"/>
<accession>A0A139AZL1</accession>
<keyword evidence="5" id="KW-1185">Reference proteome</keyword>
<reference evidence="4 5" key="1">
    <citation type="journal article" date="2015" name="Genome Biol. Evol.">
        <title>Phylogenomic analyses indicate that early fungi evolved digesting cell walls of algal ancestors of land plants.</title>
        <authorList>
            <person name="Chang Y."/>
            <person name="Wang S."/>
            <person name="Sekimoto S."/>
            <person name="Aerts A.L."/>
            <person name="Choi C."/>
            <person name="Clum A."/>
            <person name="LaButti K.M."/>
            <person name="Lindquist E.A."/>
            <person name="Yee Ngan C."/>
            <person name="Ohm R.A."/>
            <person name="Salamov A.A."/>
            <person name="Grigoriev I.V."/>
            <person name="Spatafora J.W."/>
            <person name="Berbee M.L."/>
        </authorList>
    </citation>
    <scope>NUCLEOTIDE SEQUENCE [LARGE SCALE GENOMIC DNA]</scope>
    <source>
        <strain evidence="4 5">JEL478</strain>
    </source>
</reference>
<dbReference type="InterPro" id="IPR027806">
    <property type="entry name" value="HARBI1_dom"/>
</dbReference>
<organism evidence="4 5">
    <name type="scientific">Gonapodya prolifera (strain JEL478)</name>
    <name type="common">Monoblepharis prolifera</name>
    <dbReference type="NCBI Taxonomy" id="1344416"/>
    <lineage>
        <taxon>Eukaryota</taxon>
        <taxon>Fungi</taxon>
        <taxon>Fungi incertae sedis</taxon>
        <taxon>Chytridiomycota</taxon>
        <taxon>Chytridiomycota incertae sedis</taxon>
        <taxon>Monoblepharidomycetes</taxon>
        <taxon>Monoblepharidales</taxon>
        <taxon>Gonapodyaceae</taxon>
        <taxon>Gonapodya</taxon>
    </lineage>
</organism>
<comment type="cofactor">
    <cofactor evidence="1">
        <name>a divalent metal cation</name>
        <dbReference type="ChEBI" id="CHEBI:60240"/>
    </cofactor>
</comment>
<sequence>MIPPERPLYLNTRLNLNFMSNADCLLSFCFKKEDIICLRTDLELPVVVVLDGCHMFLGVEALSLLLKQLAFPNCLSDLLETFGPSPGELLWIVLYRVRNLKEQYMEILRWDADWLMPQLLKQFCGAIHEAGLPLVSVFRFIDGMDCRILWPLHNQRKYYSGRKRQHCLKYQGMVSVDESIIHLAGPFLSPDHDLTIFQRSGLNKLLALYGTCATQPRGAP</sequence>
<dbReference type="Proteomes" id="UP000070544">
    <property type="component" value="Unassembled WGS sequence"/>
</dbReference>
<dbReference type="PANTHER" id="PTHR34615">
    <property type="entry name" value="PX DOMAIN-CONTAINING PROTEIN"/>
    <property type="match status" value="1"/>
</dbReference>
<evidence type="ECO:0000313" key="4">
    <source>
        <dbReference type="EMBL" id="KXS22147.1"/>
    </source>
</evidence>
<keyword evidence="2" id="KW-0479">Metal-binding</keyword>
<dbReference type="GO" id="GO:0046872">
    <property type="term" value="F:metal ion binding"/>
    <property type="evidence" value="ECO:0007669"/>
    <property type="project" value="UniProtKB-KW"/>
</dbReference>
<gene>
    <name evidence="4" type="ORF">M427DRAFT_92918</name>
</gene>
<dbReference type="PANTHER" id="PTHR34615:SF1">
    <property type="entry name" value="PX DOMAIN-CONTAINING PROTEIN"/>
    <property type="match status" value="1"/>
</dbReference>
<proteinExistence type="predicted"/>
<dbReference type="EMBL" id="KQ965731">
    <property type="protein sequence ID" value="KXS22147.1"/>
    <property type="molecule type" value="Genomic_DNA"/>
</dbReference>
<name>A0A139AZL1_GONPJ</name>
<evidence type="ECO:0000256" key="1">
    <source>
        <dbReference type="ARBA" id="ARBA00001968"/>
    </source>
</evidence>
<evidence type="ECO:0000256" key="2">
    <source>
        <dbReference type="ARBA" id="ARBA00022723"/>
    </source>
</evidence>
<feature type="domain" description="DDE Tnp4" evidence="3">
    <location>
        <begin position="141"/>
        <end position="207"/>
    </location>
</feature>
<evidence type="ECO:0000259" key="3">
    <source>
        <dbReference type="Pfam" id="PF13359"/>
    </source>
</evidence>
<dbReference type="Pfam" id="PF13359">
    <property type="entry name" value="DDE_Tnp_4"/>
    <property type="match status" value="1"/>
</dbReference>
<dbReference type="OrthoDB" id="5945905at2759"/>
<evidence type="ECO:0000313" key="5">
    <source>
        <dbReference type="Proteomes" id="UP000070544"/>
    </source>
</evidence>
<dbReference type="AlphaFoldDB" id="A0A139AZL1"/>